<dbReference type="InterPro" id="IPR007685">
    <property type="entry name" value="RelA_SpoT"/>
</dbReference>
<protein>
    <submittedName>
        <fullName evidence="3">RelA/SpoT domain protein</fullName>
    </submittedName>
</protein>
<dbReference type="InterPro" id="IPR043519">
    <property type="entry name" value="NT_sf"/>
</dbReference>
<dbReference type="GO" id="GO:0015969">
    <property type="term" value="P:guanosine tetraphosphate metabolic process"/>
    <property type="evidence" value="ECO:0007669"/>
    <property type="project" value="InterPro"/>
</dbReference>
<sequence>MKERSTFMVYINDKEVSKKELNRISKRIVENTETIADLQKLSDFRAEHSKIIKSFVWSLRSIINNKKIKLSNNRNSIIISQRLKRLPSIIGKLKRFPELRLGRMQDLAGARIILPNIKDTEEVANYLKNKVYKQKDKNNFLFIREKNYILEPKEDGYRSIHQIFKYQGKKEKRLEGYQIELQIRTKLQHQWATSVEIIDSIKQQSLKTGGGDVYYREFFKLSSKLIEYIELNKDISEISKELDKLRELNREFNILKTLSSLRVITKRLEEITGEGYLILILDYKGNSIRYIQVPEENISRDYLMYEREYKEDTNNVVSVSVENLKNLRKAYPNYFLDAREFVTTIGKYINNTEE</sequence>
<evidence type="ECO:0000256" key="1">
    <source>
        <dbReference type="SAM" id="Coils"/>
    </source>
</evidence>
<dbReference type="PANTHER" id="PTHR47837">
    <property type="entry name" value="GTP PYROPHOSPHOKINASE YJBM"/>
    <property type="match status" value="1"/>
</dbReference>
<dbReference type="EMBL" id="ACVB02000018">
    <property type="protein sequence ID" value="EEX74114.1"/>
    <property type="molecule type" value="Genomic_DNA"/>
</dbReference>
<comment type="caution">
    <text evidence="3">The sequence shown here is derived from an EMBL/GenBank/DDBJ whole genome shotgun (WGS) entry which is preliminary data.</text>
</comment>
<evidence type="ECO:0000313" key="3">
    <source>
        <dbReference type="EMBL" id="EEX74114.1"/>
    </source>
</evidence>
<keyword evidence="1" id="KW-0175">Coiled coil</keyword>
<dbReference type="CDD" id="cd05399">
    <property type="entry name" value="NT_Rel-Spo_like"/>
    <property type="match status" value="1"/>
</dbReference>
<feature type="domain" description="RelA/SpoT" evidence="2">
    <location>
        <begin position="81"/>
        <end position="206"/>
    </location>
</feature>
<dbReference type="STRING" id="634994.GCWU000323_01923"/>
<dbReference type="SUPFAM" id="SSF81301">
    <property type="entry name" value="Nucleotidyltransferase"/>
    <property type="match status" value="1"/>
</dbReference>
<feature type="coiled-coil region" evidence="1">
    <location>
        <begin position="228"/>
        <end position="255"/>
    </location>
</feature>
<dbReference type="InterPro" id="IPR052366">
    <property type="entry name" value="GTP_Pyrophosphokinase"/>
</dbReference>
<dbReference type="Proteomes" id="UP000006233">
    <property type="component" value="Unassembled WGS sequence"/>
</dbReference>
<gene>
    <name evidence="3" type="ORF">GCWU000323_01923</name>
</gene>
<dbReference type="AlphaFoldDB" id="C9MZC6"/>
<dbReference type="HOGENOM" id="CLU_061357_0_0_0"/>
<proteinExistence type="predicted"/>
<reference evidence="3 4" key="1">
    <citation type="submission" date="2009-09" db="EMBL/GenBank/DDBJ databases">
        <authorList>
            <person name="Weinstock G."/>
            <person name="Sodergren E."/>
            <person name="Clifton S."/>
            <person name="Fulton L."/>
            <person name="Fulton B."/>
            <person name="Courtney L."/>
            <person name="Fronick C."/>
            <person name="Harrison M."/>
            <person name="Strong C."/>
            <person name="Farmer C."/>
            <person name="Delahaunty K."/>
            <person name="Markovic C."/>
            <person name="Hall O."/>
            <person name="Minx P."/>
            <person name="Tomlinson C."/>
            <person name="Mitreva M."/>
            <person name="Nelson J."/>
            <person name="Hou S."/>
            <person name="Wollam A."/>
            <person name="Pepin K.H."/>
            <person name="Johnson M."/>
            <person name="Bhonagiri V."/>
            <person name="Nash W.E."/>
            <person name="Warren W."/>
            <person name="Chinwalla A."/>
            <person name="Mardis E.R."/>
            <person name="Wilson R.K."/>
        </authorList>
    </citation>
    <scope>NUCLEOTIDE SEQUENCE [LARGE SCALE GENOMIC DNA]</scope>
    <source>
        <strain evidence="3 4">F0254</strain>
    </source>
</reference>
<dbReference type="eggNOG" id="COG2357">
    <property type="taxonomic scope" value="Bacteria"/>
</dbReference>
<dbReference type="Gene3D" id="3.30.460.10">
    <property type="entry name" value="Beta Polymerase, domain 2"/>
    <property type="match status" value="1"/>
</dbReference>
<dbReference type="SMART" id="SM00954">
    <property type="entry name" value="RelA_SpoT"/>
    <property type="match status" value="1"/>
</dbReference>
<dbReference type="Pfam" id="PF04607">
    <property type="entry name" value="RelA_SpoT"/>
    <property type="match status" value="1"/>
</dbReference>
<name>C9MZC6_9FUSO</name>
<dbReference type="PANTHER" id="PTHR47837:SF1">
    <property type="entry name" value="GTP PYROPHOSPHOKINASE YJBM"/>
    <property type="match status" value="1"/>
</dbReference>
<evidence type="ECO:0000259" key="2">
    <source>
        <dbReference type="SMART" id="SM00954"/>
    </source>
</evidence>
<accession>C9MZC6</accession>
<organism evidence="3 4">
    <name type="scientific">Leptotrichia hofstadii F0254</name>
    <dbReference type="NCBI Taxonomy" id="634994"/>
    <lineage>
        <taxon>Bacteria</taxon>
        <taxon>Fusobacteriati</taxon>
        <taxon>Fusobacteriota</taxon>
        <taxon>Fusobacteriia</taxon>
        <taxon>Fusobacteriales</taxon>
        <taxon>Leptotrichiaceae</taxon>
        <taxon>Leptotrichia</taxon>
    </lineage>
</organism>
<evidence type="ECO:0000313" key="4">
    <source>
        <dbReference type="Proteomes" id="UP000006233"/>
    </source>
</evidence>